<dbReference type="InterPro" id="IPR001162">
    <property type="entry name" value="UvrC_RNase_H_dom"/>
</dbReference>
<dbReference type="FunFam" id="3.40.1440.10:FF:000001">
    <property type="entry name" value="UvrABC system protein C"/>
    <property type="match status" value="1"/>
</dbReference>
<dbReference type="InterPro" id="IPR010994">
    <property type="entry name" value="RuvA_2-like"/>
</dbReference>
<dbReference type="Pfam" id="PF08459">
    <property type="entry name" value="UvrC_RNaseH_dom"/>
    <property type="match status" value="1"/>
</dbReference>
<dbReference type="SUPFAM" id="SSF46600">
    <property type="entry name" value="C-terminal UvrC-binding domain of UvrB"/>
    <property type="match status" value="1"/>
</dbReference>
<dbReference type="InterPro" id="IPR000305">
    <property type="entry name" value="GIY-YIG_endonuc"/>
</dbReference>
<evidence type="ECO:0000256" key="6">
    <source>
        <dbReference type="ARBA" id="ARBA00023236"/>
    </source>
</evidence>
<evidence type="ECO:0000256" key="7">
    <source>
        <dbReference type="HAMAP-Rule" id="MF_00203"/>
    </source>
</evidence>
<dbReference type="RefSeq" id="WP_020877560.1">
    <property type="nucleotide sequence ID" value="NZ_ATHJ01000092.1"/>
</dbReference>
<keyword evidence="1 7" id="KW-0963">Cytoplasm</keyword>
<dbReference type="NCBIfam" id="NF001824">
    <property type="entry name" value="PRK00558.1-5"/>
    <property type="match status" value="1"/>
</dbReference>
<dbReference type="PATRIC" id="fig|1121405.3.peg.2486"/>
<dbReference type="HAMAP" id="MF_00203">
    <property type="entry name" value="UvrC"/>
    <property type="match status" value="1"/>
</dbReference>
<dbReference type="Gene3D" id="3.30.420.340">
    <property type="entry name" value="UvrC, RNAse H endonuclease domain"/>
    <property type="match status" value="1"/>
</dbReference>
<proteinExistence type="inferred from homology"/>
<dbReference type="SMART" id="SM00465">
    <property type="entry name" value="GIYc"/>
    <property type="match status" value="1"/>
</dbReference>
<dbReference type="PROSITE" id="PS50164">
    <property type="entry name" value="GIY_YIG"/>
    <property type="match status" value="1"/>
</dbReference>
<dbReference type="InterPro" id="IPR036876">
    <property type="entry name" value="UVR_dom_sf"/>
</dbReference>
<dbReference type="InterPro" id="IPR050066">
    <property type="entry name" value="UvrABC_protein_C"/>
</dbReference>
<name>S7TPJ4_DESML</name>
<dbReference type="SUPFAM" id="SSF47781">
    <property type="entry name" value="RuvA domain 2-like"/>
    <property type="match status" value="1"/>
</dbReference>
<dbReference type="NCBIfam" id="TIGR00194">
    <property type="entry name" value="uvrC"/>
    <property type="match status" value="1"/>
</dbReference>
<dbReference type="EMBL" id="ATHJ01000092">
    <property type="protein sequence ID" value="EPR39147.1"/>
    <property type="molecule type" value="Genomic_DNA"/>
</dbReference>
<evidence type="ECO:0000259" key="9">
    <source>
        <dbReference type="PROSITE" id="PS50165"/>
    </source>
</evidence>
<dbReference type="GO" id="GO:0005737">
    <property type="term" value="C:cytoplasm"/>
    <property type="evidence" value="ECO:0007669"/>
    <property type="project" value="UniProtKB-SubCell"/>
</dbReference>
<keyword evidence="11" id="KW-1185">Reference proteome</keyword>
<dbReference type="PANTHER" id="PTHR30562">
    <property type="entry name" value="UVRC/OXIDOREDUCTASE"/>
    <property type="match status" value="1"/>
</dbReference>
<feature type="domain" description="UvrC family homology region profile" evidence="9">
    <location>
        <begin position="255"/>
        <end position="477"/>
    </location>
</feature>
<protein>
    <recommendedName>
        <fullName evidence="7">UvrABC system protein C</fullName>
        <shortName evidence="7">Protein UvrC</shortName>
    </recommendedName>
    <alternativeName>
        <fullName evidence="7">Excinuclease ABC subunit C</fullName>
    </alternativeName>
</protein>
<dbReference type="Gene3D" id="1.10.150.20">
    <property type="entry name" value="5' to 3' exonuclease, C-terminal subdomain"/>
    <property type="match status" value="1"/>
</dbReference>
<dbReference type="InterPro" id="IPR047296">
    <property type="entry name" value="GIY-YIG_UvrC_Cho"/>
</dbReference>
<feature type="domain" description="GIY-YIG" evidence="8">
    <location>
        <begin position="14"/>
        <end position="93"/>
    </location>
</feature>
<dbReference type="eggNOG" id="COG0322">
    <property type="taxonomic scope" value="Bacteria"/>
</dbReference>
<keyword evidence="6 7" id="KW-0742">SOS response</keyword>
<accession>S7TPJ4</accession>
<dbReference type="PROSITE" id="PS50165">
    <property type="entry name" value="UVRC"/>
    <property type="match status" value="1"/>
</dbReference>
<dbReference type="Pfam" id="PF22920">
    <property type="entry name" value="UvrC_RNaseH"/>
    <property type="match status" value="1"/>
</dbReference>
<dbReference type="Pfam" id="PF14520">
    <property type="entry name" value="HHH_5"/>
    <property type="match status" value="1"/>
</dbReference>
<dbReference type="GO" id="GO:0009432">
    <property type="term" value="P:SOS response"/>
    <property type="evidence" value="ECO:0007669"/>
    <property type="project" value="UniProtKB-UniRule"/>
</dbReference>
<evidence type="ECO:0000256" key="5">
    <source>
        <dbReference type="ARBA" id="ARBA00023204"/>
    </source>
</evidence>
<dbReference type="PANTHER" id="PTHR30562:SF1">
    <property type="entry name" value="UVRABC SYSTEM PROTEIN C"/>
    <property type="match status" value="1"/>
</dbReference>
<comment type="subcellular location">
    <subcellularLocation>
        <location evidence="7">Cytoplasm</location>
    </subcellularLocation>
</comment>
<keyword evidence="3 7" id="KW-0228">DNA excision</keyword>
<comment type="function">
    <text evidence="7">The UvrABC repair system catalyzes the recognition and processing of DNA lesions. UvrC both incises the 5' and 3' sides of the lesion. The N-terminal half is responsible for the 3' incision and the C-terminal half is responsible for the 5' incision.</text>
</comment>
<dbReference type="InterPro" id="IPR004791">
    <property type="entry name" value="UvrC"/>
</dbReference>
<evidence type="ECO:0000313" key="10">
    <source>
        <dbReference type="EMBL" id="EPR39147.1"/>
    </source>
</evidence>
<evidence type="ECO:0000256" key="4">
    <source>
        <dbReference type="ARBA" id="ARBA00022881"/>
    </source>
</evidence>
<evidence type="ECO:0000259" key="8">
    <source>
        <dbReference type="PROSITE" id="PS50164"/>
    </source>
</evidence>
<dbReference type="Pfam" id="PF01541">
    <property type="entry name" value="GIY-YIG"/>
    <property type="match status" value="1"/>
</dbReference>
<dbReference type="CDD" id="cd10434">
    <property type="entry name" value="GIY-YIG_UvrC_Cho"/>
    <property type="match status" value="1"/>
</dbReference>
<dbReference type="AlphaFoldDB" id="S7TPJ4"/>
<comment type="subunit">
    <text evidence="7">Interacts with UvrB in an incision complex.</text>
</comment>
<dbReference type="OrthoDB" id="9804933at2"/>
<dbReference type="GO" id="GO:0009381">
    <property type="term" value="F:excinuclease ABC activity"/>
    <property type="evidence" value="ECO:0007669"/>
    <property type="project" value="UniProtKB-UniRule"/>
</dbReference>
<dbReference type="STRING" id="897.B2D07_10845"/>
<evidence type="ECO:0000256" key="2">
    <source>
        <dbReference type="ARBA" id="ARBA00022763"/>
    </source>
</evidence>
<dbReference type="SUPFAM" id="SSF82771">
    <property type="entry name" value="GIY-YIG endonuclease"/>
    <property type="match status" value="1"/>
</dbReference>
<keyword evidence="5 7" id="KW-0234">DNA repair</keyword>
<dbReference type="InterPro" id="IPR003583">
    <property type="entry name" value="Hlx-hairpin-Hlx_DNA-bd_motif"/>
</dbReference>
<dbReference type="Proteomes" id="UP000014977">
    <property type="component" value="Unassembled WGS sequence"/>
</dbReference>
<dbReference type="InterPro" id="IPR035901">
    <property type="entry name" value="GIY-YIG_endonuc_sf"/>
</dbReference>
<comment type="similarity">
    <text evidence="7">Belongs to the UvrC family.</text>
</comment>
<dbReference type="GO" id="GO:0006289">
    <property type="term" value="P:nucleotide-excision repair"/>
    <property type="evidence" value="ECO:0007669"/>
    <property type="project" value="UniProtKB-UniRule"/>
</dbReference>
<evidence type="ECO:0000256" key="3">
    <source>
        <dbReference type="ARBA" id="ARBA00022769"/>
    </source>
</evidence>
<keyword evidence="4 7" id="KW-0267">Excision nuclease</keyword>
<evidence type="ECO:0000313" key="11">
    <source>
        <dbReference type="Proteomes" id="UP000014977"/>
    </source>
</evidence>
<dbReference type="SMART" id="SM00278">
    <property type="entry name" value="HhH1"/>
    <property type="match status" value="2"/>
</dbReference>
<sequence length="608" mass="68562">MNDAILEKLAATASLPGVYLIKDHKAVVIYVGKAKNLRKRLSSYFRKPVQSDLKTALLVEKAATFDTIITETENDALILESNLIKRYHPRYNVILKDDKRYPSLRLDPREPYPNLQVVRKIANDGAFYFGPYTTPGAMYQTLKVINKHFKLRKCRNSVLKNRTRPCLNYQMGGCLGPCCRKVDPDVYQEIVREVVLFLKGRTSDLIQKIRHEMTVAAENPETYELAAELRDRMLALQKVVEKQISVSTDFKDRDVIGLAGAGSSFLITLLSVRGGYLSGSRHFRFEETFAAQPEMVEAFIRQYYERAGFIPKEILTPVPIEGVPLVEAMLGNLKGEKVSILYPQRGEKVRLIRMANDNAADELRRRTSGEAENALLLQRLQRRLKMDRPPHRIECFDNSNILGTSPVSGMVVFQDGGPSRKDYRKYVIRTVDRPDDYAAMAEVLKRRYGKGEKSLPFPDLLMVDGGKGQLNIAAAVMRELGLEGAFQLIGIAKKDEAAGETRDKIYLPGRVNPVNLDREEAVYNLLARIRDEAHRHAIAFHRKRRGKKALASALDAVPGIGSRRKRALLDHFGTVKNIRAATLEELRAVPGISQTVAEALKRALRHSP</sequence>
<dbReference type="Gene3D" id="3.40.1440.10">
    <property type="entry name" value="GIY-YIG endonuclease"/>
    <property type="match status" value="1"/>
</dbReference>
<reference evidence="10 11" key="1">
    <citation type="journal article" date="2013" name="Genome Announc.">
        <title>Draft genome sequences for three mercury-methylating, sulfate-reducing bacteria.</title>
        <authorList>
            <person name="Brown S.D."/>
            <person name="Hurt R.A.Jr."/>
            <person name="Gilmour C.C."/>
            <person name="Elias D.A."/>
        </authorList>
    </citation>
    <scope>NUCLEOTIDE SEQUENCE [LARGE SCALE GENOMIC DNA]</scope>
    <source>
        <strain evidence="10 11">DSM 2059</strain>
    </source>
</reference>
<dbReference type="GO" id="GO:0009380">
    <property type="term" value="C:excinuclease repair complex"/>
    <property type="evidence" value="ECO:0007669"/>
    <property type="project" value="InterPro"/>
</dbReference>
<evidence type="ECO:0000256" key="1">
    <source>
        <dbReference type="ARBA" id="ARBA00022490"/>
    </source>
</evidence>
<organism evidence="10 11">
    <name type="scientific">Desulfococcus multivorans DSM 2059</name>
    <dbReference type="NCBI Taxonomy" id="1121405"/>
    <lineage>
        <taxon>Bacteria</taxon>
        <taxon>Pseudomonadati</taxon>
        <taxon>Thermodesulfobacteriota</taxon>
        <taxon>Desulfobacteria</taxon>
        <taxon>Desulfobacterales</taxon>
        <taxon>Desulfococcaceae</taxon>
        <taxon>Desulfococcus</taxon>
    </lineage>
</organism>
<comment type="caution">
    <text evidence="10">The sequence shown here is derived from an EMBL/GenBank/DDBJ whole genome shotgun (WGS) entry which is preliminary data.</text>
</comment>
<dbReference type="InterPro" id="IPR038476">
    <property type="entry name" value="UvrC_RNase_H_dom_sf"/>
</dbReference>
<keyword evidence="2 7" id="KW-0227">DNA damage</keyword>
<gene>
    <name evidence="7" type="primary">uvrC</name>
    <name evidence="10" type="ORF">dsmv_2803</name>
</gene>
<dbReference type="GO" id="GO:0003677">
    <property type="term" value="F:DNA binding"/>
    <property type="evidence" value="ECO:0007669"/>
    <property type="project" value="UniProtKB-UniRule"/>
</dbReference>